<dbReference type="AlphaFoldDB" id="A0AAE3ECU2"/>
<name>A0AAE3ECU2_9FIRM</name>
<reference evidence="1" key="1">
    <citation type="submission" date="2021-10" db="EMBL/GenBank/DDBJ databases">
        <title>Anaerobic single-cell dispensing facilitates the cultivation of human gut bacteria.</title>
        <authorList>
            <person name="Afrizal A."/>
        </authorList>
    </citation>
    <scope>NUCLEOTIDE SEQUENCE</scope>
    <source>
        <strain evidence="1">CLA-AA-H215</strain>
    </source>
</reference>
<sequence length="99" mass="10965">MNPQGGNKMAKMPIKSLLLNMGAPMMISMLGQALYNVVDTFFVSHIPDTAQIADMGDKAINALTLAFPIQSRTLRNLTDNLYQCRTLRNLTDNLYQTGT</sequence>
<dbReference type="EMBL" id="JAJEQR010000047">
    <property type="protein sequence ID" value="MCC2232023.1"/>
    <property type="molecule type" value="Genomic_DNA"/>
</dbReference>
<evidence type="ECO:0000313" key="2">
    <source>
        <dbReference type="Proteomes" id="UP001198182"/>
    </source>
</evidence>
<keyword evidence="2" id="KW-1185">Reference proteome</keyword>
<gene>
    <name evidence="1" type="ORF">LKD81_13630</name>
</gene>
<evidence type="ECO:0008006" key="3">
    <source>
        <dbReference type="Google" id="ProtNLM"/>
    </source>
</evidence>
<protein>
    <recommendedName>
        <fullName evidence="3">MATE family efflux transporter</fullName>
    </recommendedName>
</protein>
<proteinExistence type="predicted"/>
<dbReference type="RefSeq" id="WP_308454509.1">
    <property type="nucleotide sequence ID" value="NZ_JAJEQR010000047.1"/>
</dbReference>
<accession>A0AAE3ECU2</accession>
<evidence type="ECO:0000313" key="1">
    <source>
        <dbReference type="EMBL" id="MCC2232023.1"/>
    </source>
</evidence>
<dbReference type="Proteomes" id="UP001198182">
    <property type="component" value="Unassembled WGS sequence"/>
</dbReference>
<comment type="caution">
    <text evidence="1">The sequence shown here is derived from an EMBL/GenBank/DDBJ whole genome shotgun (WGS) entry which is preliminary data.</text>
</comment>
<organism evidence="1 2">
    <name type="scientific">Hominifimenecus microfluidus</name>
    <dbReference type="NCBI Taxonomy" id="2885348"/>
    <lineage>
        <taxon>Bacteria</taxon>
        <taxon>Bacillati</taxon>
        <taxon>Bacillota</taxon>
        <taxon>Clostridia</taxon>
        <taxon>Lachnospirales</taxon>
        <taxon>Lachnospiraceae</taxon>
        <taxon>Hominifimenecus</taxon>
    </lineage>
</organism>